<accession>A0A5J4J1Y3</accession>
<evidence type="ECO:0000313" key="2">
    <source>
        <dbReference type="Proteomes" id="UP000326509"/>
    </source>
</evidence>
<dbReference type="AlphaFoldDB" id="A0A5J4J1Y3"/>
<organism evidence="1 2">
    <name type="scientific">Patiriisocius marinus</name>
    <dbReference type="NCBI Taxonomy" id="1397112"/>
    <lineage>
        <taxon>Bacteria</taxon>
        <taxon>Pseudomonadati</taxon>
        <taxon>Bacteroidota</taxon>
        <taxon>Flavobacteriia</taxon>
        <taxon>Flavobacteriales</taxon>
        <taxon>Flavobacteriaceae</taxon>
        <taxon>Patiriisocius</taxon>
    </lineage>
</organism>
<sequence>MNPDTNNQSLELDQNKNLTTAQTIALKNGFNNWKDVSQINFTFNVGRNGQSAGGRQWTWKPKTNDVTMTSITDTVSFNRNTLDSISMKHDAAFINDKFWLLAPFNLVWDSGTKISEKENQIAPRSKDTLNMLTLTYSDEGGYTPGDAYDFYFGNDYIVKEWVFRKGNSPDASMTTTWEDYENFNGINIAKMHKADDGFEIYFTNVKVIK</sequence>
<comment type="caution">
    <text evidence="1">The sequence shown here is derived from an EMBL/GenBank/DDBJ whole genome shotgun (WGS) entry which is preliminary data.</text>
</comment>
<keyword evidence="2" id="KW-1185">Reference proteome</keyword>
<evidence type="ECO:0000313" key="1">
    <source>
        <dbReference type="EMBL" id="GER59801.1"/>
    </source>
</evidence>
<reference evidence="1 2" key="1">
    <citation type="submission" date="2019-08" db="EMBL/GenBank/DDBJ databases">
        <title>Draft genome sequence of Ulvibacter marinus type strain NBRC 109484.</title>
        <authorList>
            <person name="Kawano K."/>
            <person name="Ushijima N."/>
            <person name="Kihara M."/>
            <person name="Itoh H."/>
        </authorList>
    </citation>
    <scope>NUCLEOTIDE SEQUENCE [LARGE SCALE GENOMIC DNA]</scope>
    <source>
        <strain evidence="1 2">NBRC 109484</strain>
    </source>
</reference>
<name>A0A5J4J1Y3_9FLAO</name>
<proteinExistence type="predicted"/>
<protein>
    <submittedName>
        <fullName evidence="1">Uncharacterized protein</fullName>
    </submittedName>
</protein>
<dbReference type="EMBL" id="BKCG01000004">
    <property type="protein sequence ID" value="GER59801.1"/>
    <property type="molecule type" value="Genomic_DNA"/>
</dbReference>
<gene>
    <name evidence="1" type="ORF">ULMA_19090</name>
</gene>
<dbReference type="Proteomes" id="UP000326509">
    <property type="component" value="Unassembled WGS sequence"/>
</dbReference>